<dbReference type="EMBL" id="CM018043">
    <property type="protein sequence ID" value="KAA8530164.1"/>
    <property type="molecule type" value="Genomic_DNA"/>
</dbReference>
<proteinExistence type="predicted"/>
<dbReference type="Proteomes" id="UP000325577">
    <property type="component" value="Linkage Group LG2"/>
</dbReference>
<gene>
    <name evidence="1" type="ORF">F0562_004873</name>
</gene>
<organism evidence="1 2">
    <name type="scientific">Nyssa sinensis</name>
    <dbReference type="NCBI Taxonomy" id="561372"/>
    <lineage>
        <taxon>Eukaryota</taxon>
        <taxon>Viridiplantae</taxon>
        <taxon>Streptophyta</taxon>
        <taxon>Embryophyta</taxon>
        <taxon>Tracheophyta</taxon>
        <taxon>Spermatophyta</taxon>
        <taxon>Magnoliopsida</taxon>
        <taxon>eudicotyledons</taxon>
        <taxon>Gunneridae</taxon>
        <taxon>Pentapetalae</taxon>
        <taxon>asterids</taxon>
        <taxon>Cornales</taxon>
        <taxon>Nyssaceae</taxon>
        <taxon>Nyssa</taxon>
    </lineage>
</organism>
<dbReference type="AlphaFoldDB" id="A0A5J5AIU1"/>
<accession>A0A5J5AIU1</accession>
<name>A0A5J5AIU1_9ASTE</name>
<evidence type="ECO:0000313" key="2">
    <source>
        <dbReference type="Proteomes" id="UP000325577"/>
    </source>
</evidence>
<keyword evidence="2" id="KW-1185">Reference proteome</keyword>
<reference evidence="1 2" key="1">
    <citation type="submission" date="2019-09" db="EMBL/GenBank/DDBJ databases">
        <title>A chromosome-level genome assembly of the Chinese tupelo Nyssa sinensis.</title>
        <authorList>
            <person name="Yang X."/>
            <person name="Kang M."/>
            <person name="Yang Y."/>
            <person name="Xiong H."/>
            <person name="Wang M."/>
            <person name="Zhang Z."/>
            <person name="Wang Z."/>
            <person name="Wu H."/>
            <person name="Ma T."/>
            <person name="Liu J."/>
            <person name="Xi Z."/>
        </authorList>
    </citation>
    <scope>NUCLEOTIDE SEQUENCE [LARGE SCALE GENOMIC DNA]</scope>
    <source>
        <strain evidence="1">J267</strain>
        <tissue evidence="1">Leaf</tissue>
    </source>
</reference>
<evidence type="ECO:0000313" key="1">
    <source>
        <dbReference type="EMBL" id="KAA8530164.1"/>
    </source>
</evidence>
<protein>
    <submittedName>
        <fullName evidence="1">Uncharacterized protein</fullName>
    </submittedName>
</protein>
<dbReference type="OrthoDB" id="21449at2759"/>
<sequence length="273" mass="29883">MPETRNKRRQSEVQPLLRPLNKHSMHLLGIGLSVLCQKLQGVSDAPAEHNKVGPDYFGFYTCEVAELLSPNEDFLPFSSQPSDLAGRTCEVVRDKDITKHQCNGKESNSFTGSSSLFCNGIGAGLSDFKRERLKALLQQSVVGLTQEVDEMLDPVLAICRIQSYLRCKKGLLSHPGAACEGDARQHPHKKLKLSSSSSSINISLHSSPVSCRVSGEVSGHEHMDVALPGNEISNDIKKTCAHGHTTESSKWRNGPEGPKLSRSFHFSCFSSIN</sequence>